<dbReference type="InterPro" id="IPR011047">
    <property type="entry name" value="Quinoprotein_ADH-like_sf"/>
</dbReference>
<dbReference type="InterPro" id="IPR002372">
    <property type="entry name" value="PQQ_rpt_dom"/>
</dbReference>
<name>A0A5C6FR61_9PLAN</name>
<gene>
    <name evidence="2" type="ORF">V7x_47100</name>
</gene>
<evidence type="ECO:0000313" key="3">
    <source>
        <dbReference type="Proteomes" id="UP000316476"/>
    </source>
</evidence>
<feature type="domain" description="Pyrrolo-quinoline quinone repeat" evidence="1">
    <location>
        <begin position="111"/>
        <end position="208"/>
    </location>
</feature>
<dbReference type="PANTHER" id="PTHR34512:SF30">
    <property type="entry name" value="OUTER MEMBRANE PROTEIN ASSEMBLY FACTOR BAMB"/>
    <property type="match status" value="1"/>
</dbReference>
<evidence type="ECO:0000259" key="1">
    <source>
        <dbReference type="Pfam" id="PF13360"/>
    </source>
</evidence>
<sequence>MPGPVVASIGSVPLFVRTKFNSFRGCACMSGFAVDRLANFMRRILLAGCCQLILVGCHSSSESEGTFEGFAAKEPTNASPIDPAAASAARTRLADEGVDLTWSPEGPPLLWQQPMGTGYGSPVIVGDRVIANHRVDDSERTVCFDLESGDLIWEDQIPTTAVCDYEYSDGPYSTPVVAGDEVFVHHGQGQLSAIDWRDGRRIWHRDLYQEYQVTPGIFPAGASPLVTEDRVFLSLGGVDTDAGVIALDRASGETIWAATDHAAAYTIPVLTRVHGNDHLLVITAEGLVSLDPTDGSVDWEIQHFGRAPLSYNAVSPVVIQDIVLAVTGPGPGAVAVRILPDRGHERVWKDRRVLDSQFNRLVTWKDHVIGFTAAGQGGASLRMIDPADGELMWEYSSVLRRGQPVRVGDDIILAIGERGHLASLAIRHDGVDVLAFTDQPLMTEPSYCTPAIRGNRLVLKDEERLAVFDLSAFDPSLSTTED</sequence>
<dbReference type="Pfam" id="PF13360">
    <property type="entry name" value="PQQ_2"/>
    <property type="match status" value="2"/>
</dbReference>
<dbReference type="Gene3D" id="2.130.10.10">
    <property type="entry name" value="YVTN repeat-like/Quinoprotein amine dehydrogenase"/>
    <property type="match status" value="2"/>
</dbReference>
<proteinExistence type="predicted"/>
<evidence type="ECO:0000313" key="2">
    <source>
        <dbReference type="EMBL" id="TWU62973.1"/>
    </source>
</evidence>
<dbReference type="SUPFAM" id="SSF50998">
    <property type="entry name" value="Quinoprotein alcohol dehydrogenase-like"/>
    <property type="match status" value="1"/>
</dbReference>
<accession>A0A5C6FR61</accession>
<reference evidence="2 3" key="1">
    <citation type="submission" date="2019-02" db="EMBL/GenBank/DDBJ databases">
        <title>Deep-cultivation of Planctomycetes and their phenomic and genomic characterization uncovers novel biology.</title>
        <authorList>
            <person name="Wiegand S."/>
            <person name="Jogler M."/>
            <person name="Boedeker C."/>
            <person name="Pinto D."/>
            <person name="Vollmers J."/>
            <person name="Rivas-Marin E."/>
            <person name="Kohn T."/>
            <person name="Peeters S.H."/>
            <person name="Heuer A."/>
            <person name="Rast P."/>
            <person name="Oberbeckmann S."/>
            <person name="Bunk B."/>
            <person name="Jeske O."/>
            <person name="Meyerdierks A."/>
            <person name="Storesund J.E."/>
            <person name="Kallscheuer N."/>
            <person name="Luecker S."/>
            <person name="Lage O.M."/>
            <person name="Pohl T."/>
            <person name="Merkel B.J."/>
            <person name="Hornburger P."/>
            <person name="Mueller R.-W."/>
            <person name="Bruemmer F."/>
            <person name="Labrenz M."/>
            <person name="Spormann A.M."/>
            <person name="Op Den Camp H."/>
            <person name="Overmann J."/>
            <person name="Amann R."/>
            <person name="Jetten M.S.M."/>
            <person name="Mascher T."/>
            <person name="Medema M.H."/>
            <person name="Devos D.P."/>
            <person name="Kaster A.-K."/>
            <person name="Ovreas L."/>
            <person name="Rohde M."/>
            <person name="Galperin M.Y."/>
            <person name="Jogler C."/>
        </authorList>
    </citation>
    <scope>NUCLEOTIDE SEQUENCE [LARGE SCALE GENOMIC DNA]</scope>
    <source>
        <strain evidence="2 3">V7</strain>
    </source>
</reference>
<dbReference type="InterPro" id="IPR018391">
    <property type="entry name" value="PQQ_b-propeller_rpt"/>
</dbReference>
<protein>
    <submittedName>
        <fullName evidence="2">Outer membrane biogenesis protein BamB</fullName>
    </submittedName>
</protein>
<dbReference type="AlphaFoldDB" id="A0A5C6FR61"/>
<dbReference type="SMART" id="SM00564">
    <property type="entry name" value="PQQ"/>
    <property type="match status" value="4"/>
</dbReference>
<feature type="domain" description="Pyrrolo-quinoline quinone repeat" evidence="1">
    <location>
        <begin position="222"/>
        <end position="349"/>
    </location>
</feature>
<dbReference type="InterPro" id="IPR015943">
    <property type="entry name" value="WD40/YVTN_repeat-like_dom_sf"/>
</dbReference>
<dbReference type="PANTHER" id="PTHR34512">
    <property type="entry name" value="CELL SURFACE PROTEIN"/>
    <property type="match status" value="1"/>
</dbReference>
<dbReference type="Proteomes" id="UP000316476">
    <property type="component" value="Unassembled WGS sequence"/>
</dbReference>
<organism evidence="2 3">
    <name type="scientific">Crateriforma conspicua</name>
    <dbReference type="NCBI Taxonomy" id="2527996"/>
    <lineage>
        <taxon>Bacteria</taxon>
        <taxon>Pseudomonadati</taxon>
        <taxon>Planctomycetota</taxon>
        <taxon>Planctomycetia</taxon>
        <taxon>Planctomycetales</taxon>
        <taxon>Planctomycetaceae</taxon>
        <taxon>Crateriforma</taxon>
    </lineage>
</organism>
<comment type="caution">
    <text evidence="2">The sequence shown here is derived from an EMBL/GenBank/DDBJ whole genome shotgun (WGS) entry which is preliminary data.</text>
</comment>
<dbReference type="EMBL" id="SJPZ01000002">
    <property type="protein sequence ID" value="TWU62973.1"/>
    <property type="molecule type" value="Genomic_DNA"/>
</dbReference>